<evidence type="ECO:0000313" key="2">
    <source>
        <dbReference type="Proteomes" id="UP000224854"/>
    </source>
</evidence>
<evidence type="ECO:0000313" key="1">
    <source>
        <dbReference type="EMBL" id="PHH69742.1"/>
    </source>
</evidence>
<sequence length="156" mass="17477">MSEHINDSPIHSLSEGLRNTGLGDELRRRVSSINQVPKDEPTSLDTTLDTLKDTLIAREYNLNARNINKNLAGAFDVMQGLYDVKSGKEIRNFPRFPGTMWYLVDGELGRLCDALGITHDDLPRNVKIDRILMVAGVSMEVINQVRTIEEAYAFSA</sequence>
<dbReference type="Proteomes" id="UP000224854">
    <property type="component" value="Unassembled WGS sequence"/>
</dbReference>
<comment type="caution">
    <text evidence="1">The sequence shown here is derived from an EMBL/GenBank/DDBJ whole genome shotgun (WGS) entry which is preliminary data.</text>
</comment>
<protein>
    <submittedName>
        <fullName evidence="1">Uncharacterized protein</fullName>
    </submittedName>
</protein>
<organism evidence="1 2">
    <name type="scientific">Ophiocordyceps australis</name>
    <dbReference type="NCBI Taxonomy" id="1399860"/>
    <lineage>
        <taxon>Eukaryota</taxon>
        <taxon>Fungi</taxon>
        <taxon>Dikarya</taxon>
        <taxon>Ascomycota</taxon>
        <taxon>Pezizomycotina</taxon>
        <taxon>Sordariomycetes</taxon>
        <taxon>Hypocreomycetidae</taxon>
        <taxon>Hypocreales</taxon>
        <taxon>Ophiocordycipitaceae</taxon>
        <taxon>Ophiocordyceps</taxon>
    </lineage>
</organism>
<accession>A0A2C5YQZ7</accession>
<dbReference type="EMBL" id="NJEU01000893">
    <property type="protein sequence ID" value="PHH69742.1"/>
    <property type="molecule type" value="Genomic_DNA"/>
</dbReference>
<dbReference type="OrthoDB" id="10400324at2759"/>
<keyword evidence="2" id="KW-1185">Reference proteome</keyword>
<gene>
    <name evidence="1" type="ORF">CDD82_7543</name>
</gene>
<reference evidence="1 2" key="1">
    <citation type="submission" date="2017-06" db="EMBL/GenBank/DDBJ databases">
        <title>Ant-infecting Ophiocordyceps genomes reveal a high diversity of potential behavioral manipulation genes and a possible major role for enterotoxins.</title>
        <authorList>
            <person name="De Bekker C."/>
            <person name="Evans H.C."/>
            <person name="Brachmann A."/>
            <person name="Hughes D.P."/>
        </authorList>
    </citation>
    <scope>NUCLEOTIDE SEQUENCE [LARGE SCALE GENOMIC DNA]</scope>
    <source>
        <strain evidence="1 2">1348a</strain>
    </source>
</reference>
<name>A0A2C5YQZ7_9HYPO</name>
<proteinExistence type="predicted"/>
<dbReference type="AlphaFoldDB" id="A0A2C5YQZ7"/>